<keyword evidence="1" id="KW-1133">Transmembrane helix</keyword>
<dbReference type="RefSeq" id="WP_004046792.1">
    <property type="nucleotide sequence ID" value="NZ_AOJE01000012.1"/>
</dbReference>
<organism evidence="2 3">
    <name type="scientific">Halorubrum saccharovorum DSM 1137</name>
    <dbReference type="NCBI Taxonomy" id="1227484"/>
    <lineage>
        <taxon>Archaea</taxon>
        <taxon>Methanobacteriati</taxon>
        <taxon>Methanobacteriota</taxon>
        <taxon>Stenosarchaea group</taxon>
        <taxon>Halobacteria</taxon>
        <taxon>Halobacteriales</taxon>
        <taxon>Haloferacaceae</taxon>
        <taxon>Halorubrum</taxon>
    </lineage>
</organism>
<reference evidence="2 3" key="1">
    <citation type="journal article" date="2014" name="PLoS Genet.">
        <title>Phylogenetically driven sequencing of extremely halophilic archaea reveals strategies for static and dynamic osmo-response.</title>
        <authorList>
            <person name="Becker E.A."/>
            <person name="Seitzer P.M."/>
            <person name="Tritt A."/>
            <person name="Larsen D."/>
            <person name="Krusor M."/>
            <person name="Yao A.I."/>
            <person name="Wu D."/>
            <person name="Madern D."/>
            <person name="Eisen J.A."/>
            <person name="Darling A.E."/>
            <person name="Facciotti M.T."/>
        </authorList>
    </citation>
    <scope>NUCLEOTIDE SEQUENCE [LARGE SCALE GENOMIC DNA]</scope>
    <source>
        <strain evidence="2 3">DSM 1137</strain>
    </source>
</reference>
<dbReference type="AlphaFoldDB" id="M0E348"/>
<dbReference type="EMBL" id="AOJE01000012">
    <property type="protein sequence ID" value="ELZ42220.1"/>
    <property type="molecule type" value="Genomic_DNA"/>
</dbReference>
<evidence type="ECO:0000256" key="1">
    <source>
        <dbReference type="SAM" id="Phobius"/>
    </source>
</evidence>
<evidence type="ECO:0000313" key="3">
    <source>
        <dbReference type="Proteomes" id="UP000011514"/>
    </source>
</evidence>
<comment type="caution">
    <text evidence="2">The sequence shown here is derived from an EMBL/GenBank/DDBJ whole genome shotgun (WGS) entry which is preliminary data.</text>
</comment>
<proteinExistence type="predicted"/>
<dbReference type="STRING" id="1227484.C471_04240"/>
<evidence type="ECO:0008006" key="4">
    <source>
        <dbReference type="Google" id="ProtNLM"/>
    </source>
</evidence>
<keyword evidence="1" id="KW-0812">Transmembrane</keyword>
<sequence length="76" mass="7679">MSHSTGPGSRGLDLDAAFKAFGAVGILISLALIVGVLALTDPFGEFVRASPAVFGSLLSAGLLGAVGYAAYALRRR</sequence>
<protein>
    <recommendedName>
        <fullName evidence="4">Transporter</fullName>
    </recommendedName>
</protein>
<feature type="transmembrane region" description="Helical" evidence="1">
    <location>
        <begin position="52"/>
        <end position="73"/>
    </location>
</feature>
<feature type="transmembrane region" description="Helical" evidence="1">
    <location>
        <begin position="20"/>
        <end position="40"/>
    </location>
</feature>
<evidence type="ECO:0000313" key="2">
    <source>
        <dbReference type="EMBL" id="ELZ42220.1"/>
    </source>
</evidence>
<dbReference type="Proteomes" id="UP000011514">
    <property type="component" value="Unassembled WGS sequence"/>
</dbReference>
<dbReference type="OrthoDB" id="327099at2157"/>
<keyword evidence="1" id="KW-0472">Membrane</keyword>
<gene>
    <name evidence="2" type="ORF">C471_04240</name>
</gene>
<accession>M0E348</accession>
<name>M0E348_9EURY</name>
<dbReference type="PATRIC" id="fig|1227484.4.peg.871"/>
<keyword evidence="3" id="KW-1185">Reference proteome</keyword>